<dbReference type="EMBL" id="BAAAMR010000124">
    <property type="protein sequence ID" value="GAA2165071.1"/>
    <property type="molecule type" value="Genomic_DNA"/>
</dbReference>
<comment type="caution">
    <text evidence="1">The sequence shown here is derived from an EMBL/GenBank/DDBJ whole genome shotgun (WGS) entry which is preliminary data.</text>
</comment>
<sequence length="62" mass="6507">MGNAVSPAWYMPMRRVPPAIASMLLPVLVFARTALGALVLVKAADIGALVACRRSSEVPSGR</sequence>
<gene>
    <name evidence="1" type="ORF">GCM10009727_83320</name>
</gene>
<organism evidence="1 2">
    <name type="scientific">Actinomadura napierensis</name>
    <dbReference type="NCBI Taxonomy" id="267854"/>
    <lineage>
        <taxon>Bacteria</taxon>
        <taxon>Bacillati</taxon>
        <taxon>Actinomycetota</taxon>
        <taxon>Actinomycetes</taxon>
        <taxon>Streptosporangiales</taxon>
        <taxon>Thermomonosporaceae</taxon>
        <taxon>Actinomadura</taxon>
    </lineage>
</organism>
<proteinExistence type="predicted"/>
<name>A0ABP5M5H9_9ACTN</name>
<dbReference type="Proteomes" id="UP001501020">
    <property type="component" value="Unassembled WGS sequence"/>
</dbReference>
<keyword evidence="2" id="KW-1185">Reference proteome</keyword>
<accession>A0ABP5M5H9</accession>
<evidence type="ECO:0000313" key="1">
    <source>
        <dbReference type="EMBL" id="GAA2165071.1"/>
    </source>
</evidence>
<reference evidence="2" key="1">
    <citation type="journal article" date="2019" name="Int. J. Syst. Evol. Microbiol.">
        <title>The Global Catalogue of Microorganisms (GCM) 10K type strain sequencing project: providing services to taxonomists for standard genome sequencing and annotation.</title>
        <authorList>
            <consortium name="The Broad Institute Genomics Platform"/>
            <consortium name="The Broad Institute Genome Sequencing Center for Infectious Disease"/>
            <person name="Wu L."/>
            <person name="Ma J."/>
        </authorList>
    </citation>
    <scope>NUCLEOTIDE SEQUENCE [LARGE SCALE GENOMIC DNA]</scope>
    <source>
        <strain evidence="2">JCM 13850</strain>
    </source>
</reference>
<protein>
    <submittedName>
        <fullName evidence="1">Uncharacterized protein</fullName>
    </submittedName>
</protein>
<evidence type="ECO:0000313" key="2">
    <source>
        <dbReference type="Proteomes" id="UP001501020"/>
    </source>
</evidence>